<proteinExistence type="predicted"/>
<feature type="transmembrane region" description="Helical" evidence="1">
    <location>
        <begin position="296"/>
        <end position="316"/>
    </location>
</feature>
<feature type="transmembrane region" description="Helical" evidence="1">
    <location>
        <begin position="273"/>
        <end position="289"/>
    </location>
</feature>
<keyword evidence="1" id="KW-0472">Membrane</keyword>
<evidence type="ECO:0000313" key="3">
    <source>
        <dbReference type="Proteomes" id="UP000235672"/>
    </source>
</evidence>
<dbReference type="Proteomes" id="UP000235672">
    <property type="component" value="Unassembled WGS sequence"/>
</dbReference>
<sequence>MTQPSSLDAPFSQSSLLFAARSSPFVCLADALEIIISLVIHVIRGKPLRQAALLVNWQRARHRLGEDVEGLEDIPAEKHPWGYVILLVAAVLQAAKIFGFQGMLWTKVWAGFYLSSYVIIALVGFLALKYWRDSRPNIVSSRHHYLSFAALSKVLLWPALGVHFVCCSWILDRIIVGDLGPLQIPFFYEFVPVVVTMCAAAWLAGLLAGLISSAPFFLLGWLVTLVNIDIDQWGEFTWSCSHPVEIVLMSLIFLGGIGWLCSFGYLAPTLFDIFLSIIILKESVFFTFVRGSTNLLLYIGMSWLIGAFLVPLGQWVPLLKKF</sequence>
<name>A0A2J6Q3R5_9HELO</name>
<evidence type="ECO:0000313" key="2">
    <source>
        <dbReference type="EMBL" id="PMD20910.1"/>
    </source>
</evidence>
<feature type="transmembrane region" description="Helical" evidence="1">
    <location>
        <begin position="81"/>
        <end position="104"/>
    </location>
</feature>
<keyword evidence="3" id="KW-1185">Reference proteome</keyword>
<reference evidence="2 3" key="1">
    <citation type="submission" date="2016-05" db="EMBL/GenBank/DDBJ databases">
        <title>A degradative enzymes factory behind the ericoid mycorrhizal symbiosis.</title>
        <authorList>
            <consortium name="DOE Joint Genome Institute"/>
            <person name="Martino E."/>
            <person name="Morin E."/>
            <person name="Grelet G."/>
            <person name="Kuo A."/>
            <person name="Kohler A."/>
            <person name="Daghino S."/>
            <person name="Barry K."/>
            <person name="Choi C."/>
            <person name="Cichocki N."/>
            <person name="Clum A."/>
            <person name="Copeland A."/>
            <person name="Hainaut M."/>
            <person name="Haridas S."/>
            <person name="Labutti K."/>
            <person name="Lindquist E."/>
            <person name="Lipzen A."/>
            <person name="Khouja H.-R."/>
            <person name="Murat C."/>
            <person name="Ohm R."/>
            <person name="Olson A."/>
            <person name="Spatafora J."/>
            <person name="Veneault-Fourrey C."/>
            <person name="Henrissat B."/>
            <person name="Grigoriev I."/>
            <person name="Martin F."/>
            <person name="Perotto S."/>
        </authorList>
    </citation>
    <scope>NUCLEOTIDE SEQUENCE [LARGE SCALE GENOMIC DNA]</scope>
    <source>
        <strain evidence="2 3">UAMH 7357</strain>
    </source>
</reference>
<protein>
    <submittedName>
        <fullName evidence="2">Uncharacterized protein</fullName>
    </submittedName>
</protein>
<feature type="non-terminal residue" evidence="2">
    <location>
        <position position="322"/>
    </location>
</feature>
<evidence type="ECO:0000256" key="1">
    <source>
        <dbReference type="SAM" id="Phobius"/>
    </source>
</evidence>
<keyword evidence="1" id="KW-1133">Transmembrane helix</keyword>
<feature type="transmembrane region" description="Helical" evidence="1">
    <location>
        <begin position="191"/>
        <end position="223"/>
    </location>
</feature>
<feature type="transmembrane region" description="Helical" evidence="1">
    <location>
        <begin position="23"/>
        <end position="43"/>
    </location>
</feature>
<feature type="transmembrane region" description="Helical" evidence="1">
    <location>
        <begin position="148"/>
        <end position="171"/>
    </location>
</feature>
<dbReference type="OrthoDB" id="2847781at2759"/>
<organism evidence="2 3">
    <name type="scientific">Hyaloscypha hepaticicola</name>
    <dbReference type="NCBI Taxonomy" id="2082293"/>
    <lineage>
        <taxon>Eukaryota</taxon>
        <taxon>Fungi</taxon>
        <taxon>Dikarya</taxon>
        <taxon>Ascomycota</taxon>
        <taxon>Pezizomycotina</taxon>
        <taxon>Leotiomycetes</taxon>
        <taxon>Helotiales</taxon>
        <taxon>Hyaloscyphaceae</taxon>
        <taxon>Hyaloscypha</taxon>
    </lineage>
</organism>
<dbReference type="AlphaFoldDB" id="A0A2J6Q3R5"/>
<keyword evidence="1" id="KW-0812">Transmembrane</keyword>
<feature type="transmembrane region" description="Helical" evidence="1">
    <location>
        <begin position="244"/>
        <end position="267"/>
    </location>
</feature>
<accession>A0A2J6Q3R5</accession>
<gene>
    <name evidence="2" type="ORF">NA56DRAFT_646047</name>
</gene>
<dbReference type="EMBL" id="KZ613483">
    <property type="protein sequence ID" value="PMD20910.1"/>
    <property type="molecule type" value="Genomic_DNA"/>
</dbReference>
<feature type="transmembrane region" description="Helical" evidence="1">
    <location>
        <begin position="110"/>
        <end position="128"/>
    </location>
</feature>